<gene>
    <name evidence="8" type="ORF">ACFO0B_03475</name>
</gene>
<dbReference type="Gene3D" id="1.10.630.10">
    <property type="entry name" value="Cytochrome P450"/>
    <property type="match status" value="1"/>
</dbReference>
<evidence type="ECO:0000256" key="2">
    <source>
        <dbReference type="ARBA" id="ARBA00022617"/>
    </source>
</evidence>
<dbReference type="SUPFAM" id="SSF48264">
    <property type="entry name" value="Cytochrome P450"/>
    <property type="match status" value="1"/>
</dbReference>
<evidence type="ECO:0000256" key="4">
    <source>
        <dbReference type="ARBA" id="ARBA00023002"/>
    </source>
</evidence>
<protein>
    <submittedName>
        <fullName evidence="8">Cytochrome P450</fullName>
    </submittedName>
</protein>
<evidence type="ECO:0000313" key="8">
    <source>
        <dbReference type="EMBL" id="MFC3961045.1"/>
    </source>
</evidence>
<dbReference type="PRINTS" id="PR00385">
    <property type="entry name" value="P450"/>
</dbReference>
<evidence type="ECO:0000313" key="9">
    <source>
        <dbReference type="Proteomes" id="UP001595696"/>
    </source>
</evidence>
<dbReference type="InterPro" id="IPR001128">
    <property type="entry name" value="Cyt_P450"/>
</dbReference>
<name>A0ABV8DMX2_9NOCA</name>
<organism evidence="8 9">
    <name type="scientific">Nocardia jiangsuensis</name>
    <dbReference type="NCBI Taxonomy" id="1691563"/>
    <lineage>
        <taxon>Bacteria</taxon>
        <taxon>Bacillati</taxon>
        <taxon>Actinomycetota</taxon>
        <taxon>Actinomycetes</taxon>
        <taxon>Mycobacteriales</taxon>
        <taxon>Nocardiaceae</taxon>
        <taxon>Nocardia</taxon>
    </lineage>
</organism>
<evidence type="ECO:0000256" key="6">
    <source>
        <dbReference type="ARBA" id="ARBA00023033"/>
    </source>
</evidence>
<dbReference type="Proteomes" id="UP001595696">
    <property type="component" value="Unassembled WGS sequence"/>
</dbReference>
<dbReference type="InterPro" id="IPR036396">
    <property type="entry name" value="Cyt_P450_sf"/>
</dbReference>
<dbReference type="EMBL" id="JBHSAX010000003">
    <property type="protein sequence ID" value="MFC3961045.1"/>
    <property type="molecule type" value="Genomic_DNA"/>
</dbReference>
<dbReference type="Pfam" id="PF00067">
    <property type="entry name" value="p450"/>
    <property type="match status" value="1"/>
</dbReference>
<sequence>MTADIESTGTDLIEVLTELASPAGRADPYPLYRRLRALGPAVLDPTGTLLVTDYRLAAALIRDHRFVKRPELALNAAGFEHWRERPALRLMFTSMLVRNPPVHTRLRRSAAGTFTARRVTGLRPAVERIVDDLIAELRISGTADFIEAFAFPLPVTVIGELLGIPEPDRARFQLLVRHWTGVLDGLTPEIVDRADPAAVEIETYFRELLARRRREPADDLVSALSQVDGLADDEIITTAALLLAAGFETTTGLLANGLVALLGHPGEAAALRERPELAVAATEELLRYDSPVQLLSSRTAPEELAVAGRVLPAGQRVVTLIGAANRDAEVFPDPDVLRLDRADEAPLSFGGGLHYCLGAPLARLEAQIAFPALLRAFPDLAVTGPAVHREGLALHGLIELPVTTGRAVRPRSRVPRQ</sequence>
<accession>A0ABV8DMX2</accession>
<evidence type="ECO:0000256" key="1">
    <source>
        <dbReference type="ARBA" id="ARBA00010617"/>
    </source>
</evidence>
<dbReference type="RefSeq" id="WP_378610804.1">
    <property type="nucleotide sequence ID" value="NZ_JBHSAX010000003.1"/>
</dbReference>
<evidence type="ECO:0000256" key="3">
    <source>
        <dbReference type="ARBA" id="ARBA00022723"/>
    </source>
</evidence>
<dbReference type="PANTHER" id="PTHR46696">
    <property type="entry name" value="P450, PUTATIVE (EUROFUNG)-RELATED"/>
    <property type="match status" value="1"/>
</dbReference>
<dbReference type="InterPro" id="IPR002397">
    <property type="entry name" value="Cyt_P450_B"/>
</dbReference>
<keyword evidence="4 7" id="KW-0560">Oxidoreductase</keyword>
<comment type="similarity">
    <text evidence="1 7">Belongs to the cytochrome P450 family.</text>
</comment>
<evidence type="ECO:0000256" key="5">
    <source>
        <dbReference type="ARBA" id="ARBA00023004"/>
    </source>
</evidence>
<keyword evidence="2 7" id="KW-0349">Heme</keyword>
<proteinExistence type="inferred from homology"/>
<keyword evidence="9" id="KW-1185">Reference proteome</keyword>
<dbReference type="InterPro" id="IPR017972">
    <property type="entry name" value="Cyt_P450_CS"/>
</dbReference>
<dbReference type="PROSITE" id="PS00086">
    <property type="entry name" value="CYTOCHROME_P450"/>
    <property type="match status" value="1"/>
</dbReference>
<evidence type="ECO:0000256" key="7">
    <source>
        <dbReference type="RuleBase" id="RU000461"/>
    </source>
</evidence>
<keyword evidence="6 7" id="KW-0503">Monooxygenase</keyword>
<keyword evidence="5 7" id="KW-0408">Iron</keyword>
<comment type="caution">
    <text evidence="8">The sequence shown here is derived from an EMBL/GenBank/DDBJ whole genome shotgun (WGS) entry which is preliminary data.</text>
</comment>
<dbReference type="PRINTS" id="PR00359">
    <property type="entry name" value="BP450"/>
</dbReference>
<dbReference type="PANTHER" id="PTHR46696:SF1">
    <property type="entry name" value="CYTOCHROME P450 YJIB-RELATED"/>
    <property type="match status" value="1"/>
</dbReference>
<keyword evidence="3 7" id="KW-0479">Metal-binding</keyword>
<reference evidence="9" key="1">
    <citation type="journal article" date="2019" name="Int. J. Syst. Evol. Microbiol.">
        <title>The Global Catalogue of Microorganisms (GCM) 10K type strain sequencing project: providing services to taxonomists for standard genome sequencing and annotation.</title>
        <authorList>
            <consortium name="The Broad Institute Genomics Platform"/>
            <consortium name="The Broad Institute Genome Sequencing Center for Infectious Disease"/>
            <person name="Wu L."/>
            <person name="Ma J."/>
        </authorList>
    </citation>
    <scope>NUCLEOTIDE SEQUENCE [LARGE SCALE GENOMIC DNA]</scope>
    <source>
        <strain evidence="9">CGMCC 4.7330</strain>
    </source>
</reference>
<dbReference type="CDD" id="cd20625">
    <property type="entry name" value="CYP164-like"/>
    <property type="match status" value="1"/>
</dbReference>